<dbReference type="Gene3D" id="1.25.40.10">
    <property type="entry name" value="Tetratricopeptide repeat domain"/>
    <property type="match status" value="1"/>
</dbReference>
<dbReference type="InterPro" id="IPR028796">
    <property type="entry name" value="BBS8"/>
</dbReference>
<dbReference type="SMART" id="SM00028">
    <property type="entry name" value="TPR"/>
    <property type="match status" value="6"/>
</dbReference>
<sequence length="468" mass="51625">MDKFFAAVSLFRRRKYDECIEVCNELLQNNALHQGPWELKMRSMTQRVYIDDIEADDDVAEDILDTQTIATAPRPGTSIRTAMASSTAAAAAGKGTAAGARPRTGTGRPITGISRPGTLSLQRPGSTLGNKTALKTARTAGSARNIRLGSASMFAVGDPTGPLFHISRLHPDKYADKDSLSKPLFQYLYYHEGEVRKAMALCDAVLNLKRAAAGWWWNTQKARCLIATGSPREAEKYLRTALTELFHPDTVLLLARIYIKIDQPSAALEVCKSGLEKLPNDITLLTQQARILELVGNLSASVRRYRQISQLDSMNTEALACIAVSYFYGNQPETALLYYRRILSMGAHSAELYCNIGLCCLYGGQLDLVFPCFQRAIRMATSSELKADVWYNLSFVALTTGDVHLARRCLRLCIAINGSHGAALNNMAVMVARQKQYTKARSYLMAAKAALPACDEIKSNLEFIENFE</sequence>
<dbReference type="OMA" id="QMGVNSA"/>
<proteinExistence type="predicted"/>
<feature type="compositionally biased region" description="Low complexity" evidence="1">
    <location>
        <begin position="90"/>
        <end position="115"/>
    </location>
</feature>
<dbReference type="GO" id="GO:0097730">
    <property type="term" value="C:non-motile cilium"/>
    <property type="evidence" value="ECO:0007669"/>
    <property type="project" value="TreeGrafter"/>
</dbReference>
<protein>
    <submittedName>
        <fullName evidence="2">Uncharacterized protein</fullName>
    </submittedName>
</protein>
<dbReference type="KEGG" id="aag:5566053"/>
<dbReference type="GO" id="GO:1905515">
    <property type="term" value="P:non-motile cilium assembly"/>
    <property type="evidence" value="ECO:0007669"/>
    <property type="project" value="InterPro"/>
</dbReference>
<name>A0A8W7J8K6_AEDAE</name>
<dbReference type="OrthoDB" id="421121at2759"/>
<feature type="compositionally biased region" description="Polar residues" evidence="1">
    <location>
        <begin position="117"/>
        <end position="129"/>
    </location>
</feature>
<dbReference type="InterPro" id="IPR011990">
    <property type="entry name" value="TPR-like_helical_dom_sf"/>
</dbReference>
<evidence type="ECO:0000256" key="1">
    <source>
        <dbReference type="SAM" id="MobiDB-lite"/>
    </source>
</evidence>
<dbReference type="AlphaFoldDB" id="A0A8W7J8K6"/>
<dbReference type="SUPFAM" id="SSF48452">
    <property type="entry name" value="TPR-like"/>
    <property type="match status" value="2"/>
</dbReference>
<dbReference type="EnsemblMetazoa" id="AAEL028242-RA">
    <property type="protein sequence ID" value="AAEL028242-PA"/>
    <property type="gene ID" value="AAEL028242"/>
</dbReference>
<accession>A0A8W7J8K6</accession>
<evidence type="ECO:0000313" key="3">
    <source>
        <dbReference type="Proteomes" id="UP000008820"/>
    </source>
</evidence>
<dbReference type="InterPro" id="IPR019734">
    <property type="entry name" value="TPR_rpt"/>
</dbReference>
<reference evidence="3" key="1">
    <citation type="submission" date="2017-06" db="EMBL/GenBank/DDBJ databases">
        <title>Aedes aegypti genome working group (AGWG) sequencing and assembly.</title>
        <authorList>
            <consortium name="Aedes aegypti Genome Working Group (AGWG)"/>
            <person name="Matthews B.J."/>
        </authorList>
    </citation>
    <scope>NUCLEOTIDE SEQUENCE [LARGE SCALE GENOMIC DNA]</scope>
    <source>
        <strain evidence="3">LVP_AGWG</strain>
    </source>
</reference>
<keyword evidence="3" id="KW-1185">Reference proteome</keyword>
<dbReference type="GO" id="GO:0034464">
    <property type="term" value="C:BBSome"/>
    <property type="evidence" value="ECO:0007669"/>
    <property type="project" value="InterPro"/>
</dbReference>
<dbReference type="EnsemblMetazoa" id="AAEL028242-RB">
    <property type="protein sequence ID" value="AAEL028242-PB"/>
    <property type="gene ID" value="AAEL028242"/>
</dbReference>
<dbReference type="GO" id="GO:0036064">
    <property type="term" value="C:ciliary basal body"/>
    <property type="evidence" value="ECO:0007669"/>
    <property type="project" value="TreeGrafter"/>
</dbReference>
<dbReference type="PANTHER" id="PTHR44177">
    <property type="entry name" value="TETRATRICOPEPTIDE REPEAT PROTEIN 8"/>
    <property type="match status" value="1"/>
</dbReference>
<dbReference type="CDD" id="cd21341">
    <property type="entry name" value="TTC8_N"/>
    <property type="match status" value="1"/>
</dbReference>
<evidence type="ECO:0000313" key="2">
    <source>
        <dbReference type="EnsemblMetazoa" id="AAEL028242-PB"/>
    </source>
</evidence>
<dbReference type="PANTHER" id="PTHR44177:SF1">
    <property type="entry name" value="TETRATRICOPEPTIDE REPEAT PROTEIN 8"/>
    <property type="match status" value="1"/>
</dbReference>
<reference evidence="2" key="2">
    <citation type="submission" date="2022-10" db="UniProtKB">
        <authorList>
            <consortium name="EnsemblMetazoa"/>
        </authorList>
    </citation>
    <scope>IDENTIFICATION</scope>
    <source>
        <strain evidence="2">LVP_AGWG</strain>
    </source>
</reference>
<dbReference type="Pfam" id="PF13181">
    <property type="entry name" value="TPR_8"/>
    <property type="match status" value="1"/>
</dbReference>
<gene>
    <name evidence="2" type="primary">110680296</name>
</gene>
<organism evidence="2 3">
    <name type="scientific">Aedes aegypti</name>
    <name type="common">Yellowfever mosquito</name>
    <name type="synonym">Culex aegypti</name>
    <dbReference type="NCBI Taxonomy" id="7159"/>
    <lineage>
        <taxon>Eukaryota</taxon>
        <taxon>Metazoa</taxon>
        <taxon>Ecdysozoa</taxon>
        <taxon>Arthropoda</taxon>
        <taxon>Hexapoda</taxon>
        <taxon>Insecta</taxon>
        <taxon>Pterygota</taxon>
        <taxon>Neoptera</taxon>
        <taxon>Endopterygota</taxon>
        <taxon>Diptera</taxon>
        <taxon>Nematocera</taxon>
        <taxon>Culicoidea</taxon>
        <taxon>Culicidae</taxon>
        <taxon>Culicinae</taxon>
        <taxon>Aedini</taxon>
        <taxon>Aedes</taxon>
        <taxon>Stegomyia</taxon>
    </lineage>
</organism>
<feature type="region of interest" description="Disordered" evidence="1">
    <location>
        <begin position="90"/>
        <end position="129"/>
    </location>
</feature>
<dbReference type="Proteomes" id="UP000008820">
    <property type="component" value="Unassembled WGS sequence"/>
</dbReference>